<dbReference type="Proteomes" id="UP000299102">
    <property type="component" value="Unassembled WGS sequence"/>
</dbReference>
<keyword evidence="3" id="KW-1185">Reference proteome</keyword>
<evidence type="ECO:0000313" key="3">
    <source>
        <dbReference type="Proteomes" id="UP000299102"/>
    </source>
</evidence>
<accession>A0A4C1UPJ5</accession>
<reference evidence="2 3" key="1">
    <citation type="journal article" date="2019" name="Commun. Biol.">
        <title>The bagworm genome reveals a unique fibroin gene that provides high tensile strength.</title>
        <authorList>
            <person name="Kono N."/>
            <person name="Nakamura H."/>
            <person name="Ohtoshi R."/>
            <person name="Tomita M."/>
            <person name="Numata K."/>
            <person name="Arakawa K."/>
        </authorList>
    </citation>
    <scope>NUCLEOTIDE SEQUENCE [LARGE SCALE GENOMIC DNA]</scope>
</reference>
<evidence type="ECO:0000256" key="1">
    <source>
        <dbReference type="SAM" id="MobiDB-lite"/>
    </source>
</evidence>
<feature type="region of interest" description="Disordered" evidence="1">
    <location>
        <begin position="1"/>
        <end position="29"/>
    </location>
</feature>
<evidence type="ECO:0000313" key="2">
    <source>
        <dbReference type="EMBL" id="GBP28391.1"/>
    </source>
</evidence>
<protein>
    <submittedName>
        <fullName evidence="2">Uncharacterized protein</fullName>
    </submittedName>
</protein>
<proteinExistence type="predicted"/>
<dbReference type="EMBL" id="BGZK01000206">
    <property type="protein sequence ID" value="GBP28391.1"/>
    <property type="molecule type" value="Genomic_DNA"/>
</dbReference>
<gene>
    <name evidence="2" type="ORF">EVAR_102964_1</name>
</gene>
<name>A0A4C1UPJ5_EUMVA</name>
<organism evidence="2 3">
    <name type="scientific">Eumeta variegata</name>
    <name type="common">Bagworm moth</name>
    <name type="synonym">Eumeta japonica</name>
    <dbReference type="NCBI Taxonomy" id="151549"/>
    <lineage>
        <taxon>Eukaryota</taxon>
        <taxon>Metazoa</taxon>
        <taxon>Ecdysozoa</taxon>
        <taxon>Arthropoda</taxon>
        <taxon>Hexapoda</taxon>
        <taxon>Insecta</taxon>
        <taxon>Pterygota</taxon>
        <taxon>Neoptera</taxon>
        <taxon>Endopterygota</taxon>
        <taxon>Lepidoptera</taxon>
        <taxon>Glossata</taxon>
        <taxon>Ditrysia</taxon>
        <taxon>Tineoidea</taxon>
        <taxon>Psychidae</taxon>
        <taxon>Oiketicinae</taxon>
        <taxon>Eumeta</taxon>
    </lineage>
</organism>
<feature type="compositionally biased region" description="Basic residues" evidence="1">
    <location>
        <begin position="20"/>
        <end position="29"/>
    </location>
</feature>
<dbReference type="AlphaFoldDB" id="A0A4C1UPJ5"/>
<comment type="caution">
    <text evidence="2">The sequence shown here is derived from an EMBL/GenBank/DDBJ whole genome shotgun (WGS) entry which is preliminary data.</text>
</comment>
<sequence>MTSEMNNVEGPSKDVPEVHLRRKSEHRKWRNSDTIKELEEWVAHPKDDGTLLLRLRCLSVRHKALSLDQ</sequence>